<dbReference type="AlphaFoldDB" id="A0A9D0ZVG5"/>
<dbReference type="EMBL" id="DVFT01000139">
    <property type="protein sequence ID" value="HIQ96767.1"/>
    <property type="molecule type" value="Genomic_DNA"/>
</dbReference>
<dbReference type="InterPro" id="IPR046842">
    <property type="entry name" value="SpoIVA_ATPase"/>
</dbReference>
<feature type="domain" description="Sporulation stage IV protein A C-terminal" evidence="3">
    <location>
        <begin position="415"/>
        <end position="489"/>
    </location>
</feature>
<organism evidence="4 5">
    <name type="scientific">Candidatus Limivivens merdigallinarum</name>
    <dbReference type="NCBI Taxonomy" id="2840859"/>
    <lineage>
        <taxon>Bacteria</taxon>
        <taxon>Bacillati</taxon>
        <taxon>Bacillota</taxon>
        <taxon>Clostridia</taxon>
        <taxon>Lachnospirales</taxon>
        <taxon>Lachnospiraceae</taxon>
        <taxon>Lachnospiraceae incertae sedis</taxon>
        <taxon>Candidatus Limivivens</taxon>
    </lineage>
</organism>
<dbReference type="GO" id="GO:0043934">
    <property type="term" value="P:sporulation"/>
    <property type="evidence" value="ECO:0007669"/>
    <property type="project" value="InterPro"/>
</dbReference>
<feature type="domain" description="Stage IV sporulation protein A ATPase" evidence="1">
    <location>
        <begin position="1"/>
        <end position="236"/>
    </location>
</feature>
<evidence type="ECO:0000313" key="4">
    <source>
        <dbReference type="EMBL" id="HIQ96767.1"/>
    </source>
</evidence>
<dbReference type="InterPro" id="IPR046841">
    <property type="entry name" value="SpoIVA_middle"/>
</dbReference>
<sequence>MEEFNLYKDIQARTGGEIYLGVVGPIRTGKSTFIRKFMENMVLPNLKDNEKRVALDELPTSGKGRAVTTVEPKFVPKEAAQISLPDNINLKVRLIDCVGFLAEGVGEEYEQQKARMVKTPWSKEEMPFAKAAQIGTERVIRDHATVGVLVTTDGSFGELPRESFQDGEERAIGELIRSGKPYVVVINSRDPYGAKAHELVKHFEEDFQASALAVNCDAMDQGDVFRILKKLLYEFPLMKMEFYIPKWTETIPEEHAVRKALIQAAWKLIQSVSHIRDLTPETLKSDKEEIKEIRVEDILPSSGTVKIRMEVDDTYYYGMLSDLTGVPLSGEYQLISMIQELAKKKKSYELVEEAMNSVRDTGYGVITPLKEEISLEEPTVIKQGSKFGVKIRAASPSIHLIRADIETEIAPIVGSEQQAEDLITYIRENTDSKDGIWQTNIFGKSVEQLVEDGIRTKLNMIGEESQKKLQDTMKRIVNESKGSLICIII</sequence>
<dbReference type="Proteomes" id="UP000886886">
    <property type="component" value="Unassembled WGS sequence"/>
</dbReference>
<dbReference type="GO" id="GO:0005524">
    <property type="term" value="F:ATP binding"/>
    <property type="evidence" value="ECO:0007669"/>
    <property type="project" value="InterPro"/>
</dbReference>
<comment type="caution">
    <text evidence="4">The sequence shown here is derived from an EMBL/GenBank/DDBJ whole genome shotgun (WGS) entry which is preliminary data.</text>
</comment>
<evidence type="ECO:0000259" key="3">
    <source>
        <dbReference type="Pfam" id="PF20439"/>
    </source>
</evidence>
<dbReference type="CDD" id="cd00882">
    <property type="entry name" value="Ras_like_GTPase"/>
    <property type="match status" value="1"/>
</dbReference>
<dbReference type="NCBIfam" id="TIGR02836">
    <property type="entry name" value="spore_IV_A"/>
    <property type="match status" value="1"/>
</dbReference>
<dbReference type="InterPro" id="IPR014201">
    <property type="entry name" value="Spore_IV_A"/>
</dbReference>
<dbReference type="Gene3D" id="3.40.50.300">
    <property type="entry name" value="P-loop containing nucleotide triphosphate hydrolases"/>
    <property type="match status" value="1"/>
</dbReference>
<dbReference type="Pfam" id="PF20438">
    <property type="entry name" value="SpoIVA_middle"/>
    <property type="match status" value="1"/>
</dbReference>
<dbReference type="GO" id="GO:0016887">
    <property type="term" value="F:ATP hydrolysis activity"/>
    <property type="evidence" value="ECO:0007669"/>
    <property type="project" value="InterPro"/>
</dbReference>
<evidence type="ECO:0000259" key="2">
    <source>
        <dbReference type="Pfam" id="PF20438"/>
    </source>
</evidence>
<dbReference type="InterPro" id="IPR027417">
    <property type="entry name" value="P-loop_NTPase"/>
</dbReference>
<proteinExistence type="predicted"/>
<gene>
    <name evidence="4" type="primary">spoIVA</name>
    <name evidence="4" type="ORF">IAB26_09410</name>
</gene>
<dbReference type="SUPFAM" id="SSF52540">
    <property type="entry name" value="P-loop containing nucleoside triphosphate hydrolases"/>
    <property type="match status" value="1"/>
</dbReference>
<dbReference type="InterPro" id="IPR046840">
    <property type="entry name" value="SpoIVA_C"/>
</dbReference>
<feature type="domain" description="Stage IV sporulation protein A middle" evidence="2">
    <location>
        <begin position="239"/>
        <end position="414"/>
    </location>
</feature>
<dbReference type="Pfam" id="PF20439">
    <property type="entry name" value="SpoIVA_C"/>
    <property type="match status" value="1"/>
</dbReference>
<name>A0A9D0ZVG5_9FIRM</name>
<reference evidence="4" key="2">
    <citation type="journal article" date="2021" name="PeerJ">
        <title>Extensive microbial diversity within the chicken gut microbiome revealed by metagenomics and culture.</title>
        <authorList>
            <person name="Gilroy R."/>
            <person name="Ravi A."/>
            <person name="Getino M."/>
            <person name="Pursley I."/>
            <person name="Horton D.L."/>
            <person name="Alikhan N.F."/>
            <person name="Baker D."/>
            <person name="Gharbi K."/>
            <person name="Hall N."/>
            <person name="Watson M."/>
            <person name="Adriaenssens E.M."/>
            <person name="Foster-Nyarko E."/>
            <person name="Jarju S."/>
            <person name="Secka A."/>
            <person name="Antonio M."/>
            <person name="Oren A."/>
            <person name="Chaudhuri R.R."/>
            <person name="La Ragione R."/>
            <person name="Hildebrand F."/>
            <person name="Pallen M.J."/>
        </authorList>
    </citation>
    <scope>NUCLEOTIDE SEQUENCE</scope>
    <source>
        <strain evidence="4">ChiSjej3B21-11622</strain>
    </source>
</reference>
<protein>
    <submittedName>
        <fullName evidence="4">Stage IV sporulation protein A</fullName>
    </submittedName>
</protein>
<dbReference type="Pfam" id="PF09547">
    <property type="entry name" value="SpoIVA_ATPase"/>
    <property type="match status" value="1"/>
</dbReference>
<evidence type="ECO:0000259" key="1">
    <source>
        <dbReference type="Pfam" id="PF09547"/>
    </source>
</evidence>
<accession>A0A9D0ZVG5</accession>
<evidence type="ECO:0000313" key="5">
    <source>
        <dbReference type="Proteomes" id="UP000886886"/>
    </source>
</evidence>
<reference evidence="4" key="1">
    <citation type="submission" date="2020-10" db="EMBL/GenBank/DDBJ databases">
        <authorList>
            <person name="Gilroy R."/>
        </authorList>
    </citation>
    <scope>NUCLEOTIDE SEQUENCE</scope>
    <source>
        <strain evidence="4">ChiSjej3B21-11622</strain>
    </source>
</reference>